<protein>
    <submittedName>
        <fullName evidence="2">Uncharacterized protein</fullName>
    </submittedName>
</protein>
<feature type="region of interest" description="Disordered" evidence="1">
    <location>
        <begin position="1"/>
        <end position="62"/>
    </location>
</feature>
<evidence type="ECO:0000313" key="3">
    <source>
        <dbReference type="Proteomes" id="UP000298493"/>
    </source>
</evidence>
<organism evidence="2 3">
    <name type="scientific">Venturia nashicola</name>
    <dbReference type="NCBI Taxonomy" id="86259"/>
    <lineage>
        <taxon>Eukaryota</taxon>
        <taxon>Fungi</taxon>
        <taxon>Dikarya</taxon>
        <taxon>Ascomycota</taxon>
        <taxon>Pezizomycotina</taxon>
        <taxon>Dothideomycetes</taxon>
        <taxon>Pleosporomycetidae</taxon>
        <taxon>Venturiales</taxon>
        <taxon>Venturiaceae</taxon>
        <taxon>Venturia</taxon>
    </lineage>
</organism>
<dbReference type="AlphaFoldDB" id="A0A4Z1NWQ5"/>
<comment type="caution">
    <text evidence="2">The sequence shown here is derived from an EMBL/GenBank/DDBJ whole genome shotgun (WGS) entry which is preliminary data.</text>
</comment>
<gene>
    <name evidence="2" type="ORF">E6O75_ATG05357</name>
</gene>
<reference evidence="2 3" key="1">
    <citation type="submission" date="2019-04" db="EMBL/GenBank/DDBJ databases">
        <title>High contiguity whole genome sequence and gene annotation resource for two Venturia nashicola isolates.</title>
        <authorList>
            <person name="Prokchorchik M."/>
            <person name="Won K."/>
            <person name="Lee Y."/>
            <person name="Choi E.D."/>
            <person name="Segonzac C."/>
            <person name="Sohn K.H."/>
        </authorList>
    </citation>
    <scope>NUCLEOTIDE SEQUENCE [LARGE SCALE GENOMIC DNA]</scope>
    <source>
        <strain evidence="2 3">PRI2</strain>
    </source>
</reference>
<evidence type="ECO:0000313" key="2">
    <source>
        <dbReference type="EMBL" id="TID20593.1"/>
    </source>
</evidence>
<keyword evidence="3" id="KW-1185">Reference proteome</keyword>
<feature type="compositionally biased region" description="Polar residues" evidence="1">
    <location>
        <begin position="7"/>
        <end position="50"/>
    </location>
</feature>
<name>A0A4Z1NWQ5_9PEZI</name>
<evidence type="ECO:0000256" key="1">
    <source>
        <dbReference type="SAM" id="MobiDB-lite"/>
    </source>
</evidence>
<proteinExistence type="predicted"/>
<dbReference type="EMBL" id="SNSC02000010">
    <property type="protein sequence ID" value="TID20593.1"/>
    <property type="molecule type" value="Genomic_DNA"/>
</dbReference>
<accession>A0A4Z1NWQ5</accession>
<dbReference type="Proteomes" id="UP000298493">
    <property type="component" value="Unassembled WGS sequence"/>
</dbReference>
<sequence>MRESYTLPRNSFDSDQTLVNTAQPRRQASSQTSNRPSCKRSITTSTTISEHASDTAVSSQSKKKKVKTFLKRVGTGMLESLSYSAGAGNDFVATTRMDKRSNDEVLGDVYGVQLMIW</sequence>